<organism evidence="1 2">
    <name type="scientific">Nocardioides iriomotensis</name>
    <dbReference type="NCBI Taxonomy" id="715784"/>
    <lineage>
        <taxon>Bacteria</taxon>
        <taxon>Bacillati</taxon>
        <taxon>Actinomycetota</taxon>
        <taxon>Actinomycetes</taxon>
        <taxon>Propionibacteriales</taxon>
        <taxon>Nocardioidaceae</taxon>
        <taxon>Nocardioides</taxon>
    </lineage>
</organism>
<reference evidence="1 2" key="1">
    <citation type="submission" date="2019-01" db="EMBL/GenBank/DDBJ databases">
        <title>Nocardioides guangzhouensis sp. nov., an actinobacterium isolated from soil.</title>
        <authorList>
            <person name="Fu Y."/>
            <person name="Cai Y."/>
            <person name="Lin Z."/>
            <person name="Chen P."/>
        </authorList>
    </citation>
    <scope>NUCLEOTIDE SEQUENCE [LARGE SCALE GENOMIC DNA]</scope>
    <source>
        <strain evidence="1 2">NBRC 105384</strain>
    </source>
</reference>
<dbReference type="AlphaFoldDB" id="A0A4Q5IUB5"/>
<dbReference type="Proteomes" id="UP000291189">
    <property type="component" value="Unassembled WGS sequence"/>
</dbReference>
<dbReference type="RefSeq" id="WP_129989187.1">
    <property type="nucleotide sequence ID" value="NZ_SDPU01000035.1"/>
</dbReference>
<dbReference type="OrthoDB" id="5144898at2"/>
<accession>A0A4Q5IUB5</accession>
<sequence length="181" mass="19784">MPALFRRATRTQAPADVVARAGLARGDKVLSAAHADDGTWLVASRTALVLVPPAEAADDDKVTTLPWQEIESAGWNRDDDRFRVSEVGEYGRPRARHAFTLHEASELLAVVRERVTASVVLQRRVAVRGRRGLTVVARRAPNTDAALTWSYELDAGLDPDDPEVRDLAERGLRAAAEELGL</sequence>
<evidence type="ECO:0000313" key="2">
    <source>
        <dbReference type="Proteomes" id="UP000291189"/>
    </source>
</evidence>
<comment type="caution">
    <text evidence="1">The sequence shown here is derived from an EMBL/GenBank/DDBJ whole genome shotgun (WGS) entry which is preliminary data.</text>
</comment>
<protein>
    <submittedName>
        <fullName evidence="1">Uncharacterized protein</fullName>
    </submittedName>
</protein>
<proteinExistence type="predicted"/>
<gene>
    <name evidence="1" type="ORF">ETU37_20360</name>
</gene>
<dbReference type="EMBL" id="SDPU01000035">
    <property type="protein sequence ID" value="RYU09422.1"/>
    <property type="molecule type" value="Genomic_DNA"/>
</dbReference>
<name>A0A4Q5IUB5_9ACTN</name>
<keyword evidence="2" id="KW-1185">Reference proteome</keyword>
<evidence type="ECO:0000313" key="1">
    <source>
        <dbReference type="EMBL" id="RYU09422.1"/>
    </source>
</evidence>